<dbReference type="EMBL" id="GGEC01054928">
    <property type="protein sequence ID" value="MBX35412.1"/>
    <property type="molecule type" value="Transcribed_RNA"/>
</dbReference>
<evidence type="ECO:0000313" key="1">
    <source>
        <dbReference type="EMBL" id="MBX35412.1"/>
    </source>
</evidence>
<dbReference type="AlphaFoldDB" id="A0A2P2MYW1"/>
<accession>A0A2P2MYW1</accession>
<organism evidence="1">
    <name type="scientific">Rhizophora mucronata</name>
    <name type="common">Asiatic mangrove</name>
    <dbReference type="NCBI Taxonomy" id="61149"/>
    <lineage>
        <taxon>Eukaryota</taxon>
        <taxon>Viridiplantae</taxon>
        <taxon>Streptophyta</taxon>
        <taxon>Embryophyta</taxon>
        <taxon>Tracheophyta</taxon>
        <taxon>Spermatophyta</taxon>
        <taxon>Magnoliopsida</taxon>
        <taxon>eudicotyledons</taxon>
        <taxon>Gunneridae</taxon>
        <taxon>Pentapetalae</taxon>
        <taxon>rosids</taxon>
        <taxon>fabids</taxon>
        <taxon>Malpighiales</taxon>
        <taxon>Rhizophoraceae</taxon>
        <taxon>Rhizophora</taxon>
    </lineage>
</organism>
<reference evidence="1" key="1">
    <citation type="submission" date="2018-02" db="EMBL/GenBank/DDBJ databases">
        <title>Rhizophora mucronata_Transcriptome.</title>
        <authorList>
            <person name="Meera S.P."/>
            <person name="Sreeshan A."/>
            <person name="Augustine A."/>
        </authorList>
    </citation>
    <scope>NUCLEOTIDE SEQUENCE</scope>
    <source>
        <tissue evidence="1">Leaf</tissue>
    </source>
</reference>
<proteinExistence type="predicted"/>
<sequence length="40" mass="4645">MLEILHFLQKRNGMLLHQINVTTSFYNIPFFVGHVDGNSI</sequence>
<protein>
    <submittedName>
        <fullName evidence="1">Uncharacterized protein</fullName>
    </submittedName>
</protein>
<name>A0A2P2MYW1_RHIMU</name>